<dbReference type="EMBL" id="LAZR01009825">
    <property type="protein sequence ID" value="KKM70394.1"/>
    <property type="molecule type" value="Genomic_DNA"/>
</dbReference>
<dbReference type="AlphaFoldDB" id="A0A0F9JKM2"/>
<feature type="compositionally biased region" description="Pro residues" evidence="1">
    <location>
        <begin position="72"/>
        <end position="85"/>
    </location>
</feature>
<comment type="caution">
    <text evidence="2">The sequence shown here is derived from an EMBL/GenBank/DDBJ whole genome shotgun (WGS) entry which is preliminary data.</text>
</comment>
<evidence type="ECO:0000313" key="2">
    <source>
        <dbReference type="EMBL" id="KKM70394.1"/>
    </source>
</evidence>
<name>A0A0F9JKM2_9ZZZZ</name>
<sequence>MSWLNREEKDVPEKLKGMTEEQILESVSAKETQDTRIKELEDERESSLGQVATLGTELAEMRGKMQALEANPQPPPPDPNAPVGPPSVLVDEDAAFNSRLAPMASAILTTGAASAEMLAKNQIASSGEAKIYEHYEKEIREVISQTEPAQRIHPETFINAFSLVKGRHLSEIMESKEKHDGVYFVEGSGSPPLTQDDKKEDKLTDQEIDVAKKMNVKPEDYLKQKKEINFANV</sequence>
<evidence type="ECO:0000256" key="1">
    <source>
        <dbReference type="SAM" id="MobiDB-lite"/>
    </source>
</evidence>
<feature type="region of interest" description="Disordered" evidence="1">
    <location>
        <begin position="61"/>
        <end position="86"/>
    </location>
</feature>
<feature type="region of interest" description="Disordered" evidence="1">
    <location>
        <begin position="1"/>
        <end position="49"/>
    </location>
</feature>
<feature type="compositionally biased region" description="Basic and acidic residues" evidence="1">
    <location>
        <begin position="31"/>
        <end position="41"/>
    </location>
</feature>
<reference evidence="2" key="1">
    <citation type="journal article" date="2015" name="Nature">
        <title>Complex archaea that bridge the gap between prokaryotes and eukaryotes.</title>
        <authorList>
            <person name="Spang A."/>
            <person name="Saw J.H."/>
            <person name="Jorgensen S.L."/>
            <person name="Zaremba-Niedzwiedzka K."/>
            <person name="Martijn J."/>
            <person name="Lind A.E."/>
            <person name="van Eijk R."/>
            <person name="Schleper C."/>
            <person name="Guy L."/>
            <person name="Ettema T.J."/>
        </authorList>
    </citation>
    <scope>NUCLEOTIDE SEQUENCE</scope>
</reference>
<protein>
    <submittedName>
        <fullName evidence="2">Uncharacterized protein</fullName>
    </submittedName>
</protein>
<feature type="compositionally biased region" description="Basic and acidic residues" evidence="1">
    <location>
        <begin position="1"/>
        <end position="19"/>
    </location>
</feature>
<accession>A0A0F9JKM2</accession>
<gene>
    <name evidence="2" type="ORF">LCGC14_1441180</name>
</gene>
<organism evidence="2">
    <name type="scientific">marine sediment metagenome</name>
    <dbReference type="NCBI Taxonomy" id="412755"/>
    <lineage>
        <taxon>unclassified sequences</taxon>
        <taxon>metagenomes</taxon>
        <taxon>ecological metagenomes</taxon>
    </lineage>
</organism>
<proteinExistence type="predicted"/>